<comment type="caution">
    <text evidence="1">The sequence shown here is derived from an EMBL/GenBank/DDBJ whole genome shotgun (WGS) entry which is preliminary data.</text>
</comment>
<gene>
    <name evidence="1" type="ORF">I551_9091</name>
</gene>
<organism evidence="1 2">
    <name type="scientific">Mycobacterium ulcerans str. Harvey</name>
    <dbReference type="NCBI Taxonomy" id="1299332"/>
    <lineage>
        <taxon>Bacteria</taxon>
        <taxon>Bacillati</taxon>
        <taxon>Actinomycetota</taxon>
        <taxon>Actinomycetes</taxon>
        <taxon>Mycobacteriales</taxon>
        <taxon>Mycobacteriaceae</taxon>
        <taxon>Mycobacterium</taxon>
        <taxon>Mycobacterium ulcerans group</taxon>
    </lineage>
</organism>
<evidence type="ECO:0000313" key="1">
    <source>
        <dbReference type="EMBL" id="EUA93647.1"/>
    </source>
</evidence>
<sequence length="42" mass="4953">MIADFNRVYAFYDELMRNGIRVFPITYPAYPRMRPAFGSSSM</sequence>
<name>A0ABN0R902_MYCUL</name>
<dbReference type="Proteomes" id="UP000020681">
    <property type="component" value="Unassembled WGS sequence"/>
</dbReference>
<protein>
    <submittedName>
        <fullName evidence="1">8-amino-7-oxononanoate synthase domain protein</fullName>
    </submittedName>
</protein>
<proteinExistence type="predicted"/>
<keyword evidence="2" id="KW-1185">Reference proteome</keyword>
<dbReference type="EMBL" id="JAOL01000054">
    <property type="protein sequence ID" value="EUA93647.1"/>
    <property type="molecule type" value="Genomic_DNA"/>
</dbReference>
<accession>A0ABN0R902</accession>
<reference evidence="1 2" key="1">
    <citation type="submission" date="2014-01" db="EMBL/GenBank/DDBJ databases">
        <authorList>
            <person name="Dobos K."/>
            <person name="Lenaerts A."/>
            <person name="Ordway D."/>
            <person name="DeGroote M.A."/>
            <person name="Parker T."/>
            <person name="Sizemore C."/>
            <person name="Tallon L.J."/>
            <person name="Sadzewicz L.K."/>
            <person name="Sengamalay N."/>
            <person name="Fraser C.M."/>
            <person name="Hine E."/>
            <person name="Shefchek K.A."/>
            <person name="Das S.P."/>
            <person name="Tettelin H."/>
        </authorList>
    </citation>
    <scope>NUCLEOTIDE SEQUENCE [LARGE SCALE GENOMIC DNA]</scope>
    <source>
        <strain evidence="1 2">Harvey</strain>
    </source>
</reference>
<evidence type="ECO:0000313" key="2">
    <source>
        <dbReference type="Proteomes" id="UP000020681"/>
    </source>
</evidence>